<comment type="caution">
    <text evidence="5">The sequence shown here is derived from an EMBL/GenBank/DDBJ whole genome shotgun (WGS) entry which is preliminary data.</text>
</comment>
<evidence type="ECO:0000313" key="5">
    <source>
        <dbReference type="EMBL" id="VEL27113.1"/>
    </source>
</evidence>
<dbReference type="SMART" id="SM00322">
    <property type="entry name" value="KH"/>
    <property type="match status" value="2"/>
</dbReference>
<reference evidence="5" key="1">
    <citation type="submission" date="2018-11" db="EMBL/GenBank/DDBJ databases">
        <authorList>
            <consortium name="Pathogen Informatics"/>
        </authorList>
    </citation>
    <scope>NUCLEOTIDE SEQUENCE</scope>
</reference>
<feature type="domain" description="K Homology" evidence="4">
    <location>
        <begin position="122"/>
        <end position="183"/>
    </location>
</feature>
<accession>A0A3S5BK09</accession>
<proteinExistence type="predicted"/>
<sequence>MMKRDSRDMRGDGPPSKMQKGDLSNIQLRFLIPGRAAGIIIGKGGENIKHIRSQAIVFIVSFYFRIFTLEGDLNSCGEIVRELLDIMNAKLSDPKRIMGNQPSRRRGRKDEDDDRLDEEEDNLVDLRLLVHQSQAGSVIGRGGERIKELREMFAPMSTDRVVQMVAEADNVVSCLKAVVEAVE</sequence>
<keyword evidence="2" id="KW-0694">RNA-binding</keyword>
<organism evidence="5 6">
    <name type="scientific">Protopolystoma xenopodis</name>
    <dbReference type="NCBI Taxonomy" id="117903"/>
    <lineage>
        <taxon>Eukaryota</taxon>
        <taxon>Metazoa</taxon>
        <taxon>Spiralia</taxon>
        <taxon>Lophotrochozoa</taxon>
        <taxon>Platyhelminthes</taxon>
        <taxon>Monogenea</taxon>
        <taxon>Polyopisthocotylea</taxon>
        <taxon>Polystomatidea</taxon>
        <taxon>Polystomatidae</taxon>
        <taxon>Protopolystoma</taxon>
    </lineage>
</organism>
<dbReference type="SUPFAM" id="SSF54791">
    <property type="entry name" value="Eukaryotic type KH-domain (KH-domain type I)"/>
    <property type="match status" value="2"/>
</dbReference>
<feature type="non-terminal residue" evidence="5">
    <location>
        <position position="1"/>
    </location>
</feature>
<dbReference type="EMBL" id="CAAALY010085003">
    <property type="protein sequence ID" value="VEL27113.1"/>
    <property type="molecule type" value="Genomic_DNA"/>
</dbReference>
<dbReference type="InterPro" id="IPR004087">
    <property type="entry name" value="KH_dom"/>
</dbReference>
<dbReference type="Pfam" id="PF00013">
    <property type="entry name" value="KH_1"/>
    <property type="match status" value="2"/>
</dbReference>
<feature type="compositionally biased region" description="Basic and acidic residues" evidence="3">
    <location>
        <begin position="1"/>
        <end position="11"/>
    </location>
</feature>
<evidence type="ECO:0000256" key="1">
    <source>
        <dbReference type="ARBA" id="ARBA00022737"/>
    </source>
</evidence>
<feature type="domain" description="K Homology" evidence="4">
    <location>
        <begin position="24"/>
        <end position="88"/>
    </location>
</feature>
<dbReference type="InterPro" id="IPR036612">
    <property type="entry name" value="KH_dom_type_1_sf"/>
</dbReference>
<feature type="region of interest" description="Disordered" evidence="3">
    <location>
        <begin position="1"/>
        <end position="21"/>
    </location>
</feature>
<keyword evidence="1" id="KW-0677">Repeat</keyword>
<dbReference type="OrthoDB" id="442947at2759"/>
<dbReference type="Gene3D" id="3.30.1370.10">
    <property type="entry name" value="K Homology domain, type 1"/>
    <property type="match status" value="2"/>
</dbReference>
<name>A0A3S5BK09_9PLAT</name>
<evidence type="ECO:0000256" key="2">
    <source>
        <dbReference type="PROSITE-ProRule" id="PRU00117"/>
    </source>
</evidence>
<protein>
    <recommendedName>
        <fullName evidence="4">K Homology domain-containing protein</fullName>
    </recommendedName>
</protein>
<dbReference type="Proteomes" id="UP000784294">
    <property type="component" value="Unassembled WGS sequence"/>
</dbReference>
<evidence type="ECO:0000256" key="3">
    <source>
        <dbReference type="SAM" id="MobiDB-lite"/>
    </source>
</evidence>
<dbReference type="GO" id="GO:0003723">
    <property type="term" value="F:RNA binding"/>
    <property type="evidence" value="ECO:0007669"/>
    <property type="project" value="UniProtKB-UniRule"/>
</dbReference>
<feature type="region of interest" description="Disordered" evidence="3">
    <location>
        <begin position="95"/>
        <end position="116"/>
    </location>
</feature>
<evidence type="ECO:0000313" key="6">
    <source>
        <dbReference type="Proteomes" id="UP000784294"/>
    </source>
</evidence>
<evidence type="ECO:0000259" key="4">
    <source>
        <dbReference type="SMART" id="SM00322"/>
    </source>
</evidence>
<keyword evidence="6" id="KW-1185">Reference proteome</keyword>
<dbReference type="AlphaFoldDB" id="A0A3S5BK09"/>
<dbReference type="InterPro" id="IPR004088">
    <property type="entry name" value="KH_dom_type_1"/>
</dbReference>
<dbReference type="PANTHER" id="PTHR10288">
    <property type="entry name" value="KH DOMAIN CONTAINING RNA BINDING PROTEIN"/>
    <property type="match status" value="1"/>
</dbReference>
<dbReference type="PROSITE" id="PS50084">
    <property type="entry name" value="KH_TYPE_1"/>
    <property type="match status" value="2"/>
</dbReference>
<gene>
    <name evidence="5" type="ORF">PXEA_LOCUS20553</name>
</gene>